<evidence type="ECO:0000313" key="11">
    <source>
        <dbReference type="Proteomes" id="UP000295727"/>
    </source>
</evidence>
<feature type="domain" description="Response regulatory" evidence="7">
    <location>
        <begin position="531"/>
        <end position="647"/>
    </location>
</feature>
<dbReference type="Pfam" id="PF02518">
    <property type="entry name" value="HATPase_c"/>
    <property type="match status" value="1"/>
</dbReference>
<gene>
    <name evidence="10" type="ORF">E1956_27015</name>
</gene>
<keyword evidence="5" id="KW-0175">Coiled coil</keyword>
<dbReference type="CDD" id="cd00082">
    <property type="entry name" value="HisKA"/>
    <property type="match status" value="1"/>
</dbReference>
<dbReference type="SMART" id="SM00086">
    <property type="entry name" value="PAC"/>
    <property type="match status" value="2"/>
</dbReference>
<keyword evidence="11" id="KW-1185">Reference proteome</keyword>
<dbReference type="KEGG" id="ppai:E1956_27015"/>
<dbReference type="InterPro" id="IPR011006">
    <property type="entry name" value="CheY-like_superfamily"/>
</dbReference>
<dbReference type="InterPro" id="IPR005467">
    <property type="entry name" value="His_kinase_dom"/>
</dbReference>
<dbReference type="Pfam" id="PF00072">
    <property type="entry name" value="Response_reg"/>
    <property type="match status" value="2"/>
</dbReference>
<dbReference type="SUPFAM" id="SSF47384">
    <property type="entry name" value="Homodimeric domain of signal transducing histidine kinase"/>
    <property type="match status" value="1"/>
</dbReference>
<dbReference type="PROSITE" id="PS50110">
    <property type="entry name" value="RESPONSE_REGULATORY"/>
    <property type="match status" value="2"/>
</dbReference>
<dbReference type="InterPro" id="IPR001789">
    <property type="entry name" value="Sig_transdc_resp-reg_receiver"/>
</dbReference>
<feature type="domain" description="Histidine kinase" evidence="6">
    <location>
        <begin position="288"/>
        <end position="511"/>
    </location>
</feature>
<dbReference type="CDD" id="cd00130">
    <property type="entry name" value="PAS"/>
    <property type="match status" value="2"/>
</dbReference>
<dbReference type="InterPro" id="IPR035965">
    <property type="entry name" value="PAS-like_dom_sf"/>
</dbReference>
<dbReference type="Pfam" id="PF13426">
    <property type="entry name" value="PAS_9"/>
    <property type="match status" value="2"/>
</dbReference>
<evidence type="ECO:0000313" key="10">
    <source>
        <dbReference type="EMBL" id="QBR00905.1"/>
    </source>
</evidence>
<evidence type="ECO:0000259" key="8">
    <source>
        <dbReference type="PROSITE" id="PS50112"/>
    </source>
</evidence>
<dbReference type="AlphaFoldDB" id="A0A4P7D2K2"/>
<reference evidence="10 11" key="1">
    <citation type="submission" date="2019-03" db="EMBL/GenBank/DDBJ databases">
        <title>Paraburkholderia sp. 7MH5, isolated from subtropical forest soil.</title>
        <authorList>
            <person name="Gao Z.-H."/>
            <person name="Qiu L.-H."/>
        </authorList>
    </citation>
    <scope>NUCLEOTIDE SEQUENCE [LARGE SCALE GENOMIC DNA]</scope>
    <source>
        <strain evidence="10 11">7MH5</strain>
    </source>
</reference>
<keyword evidence="10" id="KW-0808">Transferase</keyword>
<dbReference type="PANTHER" id="PTHR43065">
    <property type="entry name" value="SENSOR HISTIDINE KINASE"/>
    <property type="match status" value="1"/>
</dbReference>
<feature type="domain" description="PAS" evidence="8">
    <location>
        <begin position="141"/>
        <end position="214"/>
    </location>
</feature>
<dbReference type="PANTHER" id="PTHR43065:SF49">
    <property type="entry name" value="HISTIDINE KINASE"/>
    <property type="match status" value="1"/>
</dbReference>
<dbReference type="InterPro" id="IPR036890">
    <property type="entry name" value="HATPase_C_sf"/>
</dbReference>
<evidence type="ECO:0000256" key="3">
    <source>
        <dbReference type="ARBA" id="ARBA00022553"/>
    </source>
</evidence>
<dbReference type="Gene3D" id="3.30.450.20">
    <property type="entry name" value="PAS domain"/>
    <property type="match status" value="2"/>
</dbReference>
<feature type="domain" description="Response regulatory" evidence="7">
    <location>
        <begin position="671"/>
        <end position="782"/>
    </location>
</feature>
<dbReference type="SMART" id="SM00448">
    <property type="entry name" value="REC"/>
    <property type="match status" value="2"/>
</dbReference>
<dbReference type="InterPro" id="IPR000014">
    <property type="entry name" value="PAS"/>
</dbReference>
<dbReference type="SUPFAM" id="SSF55785">
    <property type="entry name" value="PYP-like sensor domain (PAS domain)"/>
    <property type="match status" value="2"/>
</dbReference>
<evidence type="ECO:0000259" key="6">
    <source>
        <dbReference type="PROSITE" id="PS50109"/>
    </source>
</evidence>
<dbReference type="PROSITE" id="PS50112">
    <property type="entry name" value="PAS"/>
    <property type="match status" value="2"/>
</dbReference>
<dbReference type="OrthoDB" id="5389366at2"/>
<feature type="domain" description="PAS" evidence="8">
    <location>
        <begin position="29"/>
        <end position="86"/>
    </location>
</feature>
<dbReference type="EMBL" id="CP038150">
    <property type="protein sequence ID" value="QBR00905.1"/>
    <property type="molecule type" value="Genomic_DNA"/>
</dbReference>
<dbReference type="InterPro" id="IPR000700">
    <property type="entry name" value="PAS-assoc_C"/>
</dbReference>
<keyword evidence="10" id="KW-0418">Kinase</keyword>
<dbReference type="InterPro" id="IPR004358">
    <property type="entry name" value="Sig_transdc_His_kin-like_C"/>
</dbReference>
<dbReference type="InterPro" id="IPR001610">
    <property type="entry name" value="PAC"/>
</dbReference>
<dbReference type="SUPFAM" id="SSF52172">
    <property type="entry name" value="CheY-like"/>
    <property type="match status" value="2"/>
</dbReference>
<dbReference type="GO" id="GO:0000155">
    <property type="term" value="F:phosphorelay sensor kinase activity"/>
    <property type="evidence" value="ECO:0007669"/>
    <property type="project" value="InterPro"/>
</dbReference>
<evidence type="ECO:0000256" key="2">
    <source>
        <dbReference type="ARBA" id="ARBA00012438"/>
    </source>
</evidence>
<dbReference type="NCBIfam" id="TIGR00229">
    <property type="entry name" value="sensory_box"/>
    <property type="match status" value="2"/>
</dbReference>
<dbReference type="SUPFAM" id="SSF55874">
    <property type="entry name" value="ATPase domain of HSP90 chaperone/DNA topoisomerase II/histidine kinase"/>
    <property type="match status" value="1"/>
</dbReference>
<dbReference type="SMART" id="SM00387">
    <property type="entry name" value="HATPase_c"/>
    <property type="match status" value="1"/>
</dbReference>
<dbReference type="RefSeq" id="WP_134755005.1">
    <property type="nucleotide sequence ID" value="NZ_CP038150.1"/>
</dbReference>
<evidence type="ECO:0000256" key="1">
    <source>
        <dbReference type="ARBA" id="ARBA00000085"/>
    </source>
</evidence>
<evidence type="ECO:0000259" key="9">
    <source>
        <dbReference type="PROSITE" id="PS50113"/>
    </source>
</evidence>
<name>A0A4P7D2K2_9BURK</name>
<keyword evidence="3 4" id="KW-0597">Phosphoprotein</keyword>
<dbReference type="SMART" id="SM00388">
    <property type="entry name" value="HisKA"/>
    <property type="match status" value="1"/>
</dbReference>
<dbReference type="PRINTS" id="PR00344">
    <property type="entry name" value="BCTRLSENSOR"/>
</dbReference>
<sequence>MSQIRPASESNREDCWERTLIAGVCEYAIFRLTKTGEVASWNAGAERIKGYRAAEIIGQHFSVFYPPEDREAGAPAAALQKACDDGQFAVEAWRVRKDGTRFWASILITPLRAPDGTPGGFAKIVRDVTDKRLAYDALRESERKFRLLVQGVTDYSIFMLSPDGKVTNWNMGAARIKGYEASEVIGTHFRRFYTPEDAARGLPERGLQIAAQEGRFETEGWRIRKDGSRFWANVVIDAIRDEDGKLVGFAKITRDVTERKAAQEQLESARVALLQAQKMEAIGKLTGGVAHNFNNVLQVLRGNLELLERRHGHDPVSRERLDKAIGAVEHGAKLASQLLAFGRRQALQPRVVNLAAMLSNMDDMLRRALGELIEVETAVADGLWNTLVDPNQLESVVLNLAINGRDAMRRGGKLTLELSNATLDSHGSTLAGGVEAGHYVLLAVTDTGTGMPREVLERAFEPYFSTKPEGEGTGLGLSMAYGFVKQSGGDMRIYSEPGNGTTVKVWLPRSMERVAENEPLLPARIEGGTETILVVEDDRYVQSAVVETLGELGYTILKADDAQSALVIVRSGAKIDLLFSDVVMPGALSSTAMASMAVRELPGLKVLFTSGYAENAIVHGGRLDEGVQLLSKPYSRAQLAAKIRYLLGRSDAMPPALAQPDCPARAQSPLSILVVDDDISSREAVSALLEEMGYEVRQASDEREALRALEKQAAQVLIADIALAGGSGIELARAALRLRPGLNVIFVSGNEAPAAEEAGFACASLRKPFAVAQLSALIESVCASLRDTG</sequence>
<dbReference type="InterPro" id="IPR003661">
    <property type="entry name" value="HisK_dim/P_dom"/>
</dbReference>
<feature type="domain" description="PAC" evidence="9">
    <location>
        <begin position="88"/>
        <end position="140"/>
    </location>
</feature>
<protein>
    <recommendedName>
        <fullName evidence="2">histidine kinase</fullName>
        <ecNumber evidence="2">2.7.13.3</ecNumber>
    </recommendedName>
</protein>
<feature type="coiled-coil region" evidence="5">
    <location>
        <begin position="259"/>
        <end position="310"/>
    </location>
</feature>
<feature type="modified residue" description="4-aspartylphosphate" evidence="4">
    <location>
        <position position="720"/>
    </location>
</feature>
<dbReference type="Proteomes" id="UP000295727">
    <property type="component" value="Chromosome 3"/>
</dbReference>
<dbReference type="CDD" id="cd00156">
    <property type="entry name" value="REC"/>
    <property type="match status" value="1"/>
</dbReference>
<dbReference type="InterPro" id="IPR036097">
    <property type="entry name" value="HisK_dim/P_sf"/>
</dbReference>
<accession>A0A4P7D2K2</accession>
<dbReference type="SMART" id="SM00091">
    <property type="entry name" value="PAS"/>
    <property type="match status" value="2"/>
</dbReference>
<dbReference type="InterPro" id="IPR003594">
    <property type="entry name" value="HATPase_dom"/>
</dbReference>
<dbReference type="PROSITE" id="PS50109">
    <property type="entry name" value="HIS_KIN"/>
    <property type="match status" value="1"/>
</dbReference>
<feature type="modified residue" description="4-aspartylphosphate" evidence="4">
    <location>
        <position position="581"/>
    </location>
</feature>
<feature type="domain" description="PAC" evidence="9">
    <location>
        <begin position="216"/>
        <end position="268"/>
    </location>
</feature>
<evidence type="ECO:0000259" key="7">
    <source>
        <dbReference type="PROSITE" id="PS50110"/>
    </source>
</evidence>
<evidence type="ECO:0000256" key="5">
    <source>
        <dbReference type="SAM" id="Coils"/>
    </source>
</evidence>
<evidence type="ECO:0000256" key="4">
    <source>
        <dbReference type="PROSITE-ProRule" id="PRU00169"/>
    </source>
</evidence>
<dbReference type="Gene3D" id="3.30.565.10">
    <property type="entry name" value="Histidine kinase-like ATPase, C-terminal domain"/>
    <property type="match status" value="1"/>
</dbReference>
<comment type="catalytic activity">
    <reaction evidence="1">
        <text>ATP + protein L-histidine = ADP + protein N-phospho-L-histidine.</text>
        <dbReference type="EC" id="2.7.13.3"/>
    </reaction>
</comment>
<dbReference type="PROSITE" id="PS50113">
    <property type="entry name" value="PAC"/>
    <property type="match status" value="2"/>
</dbReference>
<dbReference type="EC" id="2.7.13.3" evidence="2"/>
<dbReference type="Gene3D" id="1.10.287.130">
    <property type="match status" value="1"/>
</dbReference>
<organism evidence="10 11">
    <name type="scientific">Paraburkholderia pallida</name>
    <dbReference type="NCBI Taxonomy" id="2547399"/>
    <lineage>
        <taxon>Bacteria</taxon>
        <taxon>Pseudomonadati</taxon>
        <taxon>Pseudomonadota</taxon>
        <taxon>Betaproteobacteria</taxon>
        <taxon>Burkholderiales</taxon>
        <taxon>Burkholderiaceae</taxon>
        <taxon>Paraburkholderia</taxon>
    </lineage>
</organism>
<dbReference type="Gene3D" id="3.40.50.2300">
    <property type="match status" value="2"/>
</dbReference>
<proteinExistence type="predicted"/>